<feature type="chain" id="PRO_5030850384" description="PS II complex 12 kDa extrinsic protein" evidence="1">
    <location>
        <begin position="21"/>
        <end position="143"/>
    </location>
</feature>
<evidence type="ECO:0000256" key="1">
    <source>
        <dbReference type="SAM" id="SignalP"/>
    </source>
</evidence>
<dbReference type="AlphaFoldDB" id="A0A7S2V2P5"/>
<feature type="signal peptide" evidence="1">
    <location>
        <begin position="1"/>
        <end position="20"/>
    </location>
</feature>
<protein>
    <recommendedName>
        <fullName evidence="3">PS II complex 12 kDa extrinsic protein</fullName>
    </recommendedName>
</protein>
<name>A0A7S2V2P5_9STRA</name>
<sequence>MAILYKAIILALVALIGVNAFAPVPLAQTARSTSLNMGGASVGGSDEEFVPSETWLADYLGENGLRYAMNKTPQELETEGDYPLLDRLFGQTSNNGARLELKKVARAKANSLTAEQEEEKQSWLSKFGYGRFFPAYVDKSGEN</sequence>
<accession>A0A7S2V2P5</accession>
<dbReference type="EMBL" id="HBHR01013134">
    <property type="protein sequence ID" value="CAD9864440.1"/>
    <property type="molecule type" value="Transcribed_RNA"/>
</dbReference>
<evidence type="ECO:0008006" key="3">
    <source>
        <dbReference type="Google" id="ProtNLM"/>
    </source>
</evidence>
<proteinExistence type="predicted"/>
<evidence type="ECO:0000313" key="2">
    <source>
        <dbReference type="EMBL" id="CAD9864440.1"/>
    </source>
</evidence>
<organism evidence="2">
    <name type="scientific">Fibrocapsa japonica</name>
    <dbReference type="NCBI Taxonomy" id="94617"/>
    <lineage>
        <taxon>Eukaryota</taxon>
        <taxon>Sar</taxon>
        <taxon>Stramenopiles</taxon>
        <taxon>Ochrophyta</taxon>
        <taxon>Raphidophyceae</taxon>
        <taxon>Chattonellales</taxon>
        <taxon>Chattonellaceae</taxon>
        <taxon>Fibrocapsa</taxon>
    </lineage>
</organism>
<reference evidence="2" key="1">
    <citation type="submission" date="2021-01" db="EMBL/GenBank/DDBJ databases">
        <authorList>
            <person name="Corre E."/>
            <person name="Pelletier E."/>
            <person name="Niang G."/>
            <person name="Scheremetjew M."/>
            <person name="Finn R."/>
            <person name="Kale V."/>
            <person name="Holt S."/>
            <person name="Cochrane G."/>
            <person name="Meng A."/>
            <person name="Brown T."/>
            <person name="Cohen L."/>
        </authorList>
    </citation>
    <scope>NUCLEOTIDE SEQUENCE</scope>
    <source>
        <strain evidence="2">CCMP1661</strain>
    </source>
</reference>
<gene>
    <name evidence="2" type="ORF">FJAP1339_LOCUS6457</name>
</gene>
<keyword evidence="1" id="KW-0732">Signal</keyword>